<dbReference type="Proteomes" id="UP000042527">
    <property type="component" value="Unassembled WGS sequence"/>
</dbReference>
<evidence type="ECO:0008006" key="6">
    <source>
        <dbReference type="Google" id="ProtNLM"/>
    </source>
</evidence>
<protein>
    <recommendedName>
        <fullName evidence="6">DUF2846 domain-containing protein</fullName>
    </recommendedName>
</protein>
<dbReference type="RefSeq" id="WP_024753468.1">
    <property type="nucleotide sequence ID" value="NZ_CDNC01000034.1"/>
</dbReference>
<dbReference type="GeneID" id="57752963"/>
<dbReference type="EMBL" id="CP042817">
    <property type="protein sequence ID" value="QEJ97885.1"/>
    <property type="molecule type" value="Genomic_DNA"/>
</dbReference>
<reference evidence="3 5" key="3">
    <citation type="submission" date="2019-08" db="EMBL/GenBank/DDBJ databases">
        <authorList>
            <person name="Kuhnert P."/>
        </authorList>
    </citation>
    <scope>NUCLEOTIDE SEQUENCE [LARGE SCALE GENOMIC DNA]</scope>
    <source>
        <strain evidence="3 5">B36.5</strain>
    </source>
</reference>
<gene>
    <name evidence="3" type="ORF">FUT82_07675</name>
    <name evidence="2" type="ORF">TPHV1_40082</name>
</gene>
<sequence>MNKSLFFICSILFLGFFSSSAVTAQEAERAGGNEQSQETIPDLYYISAPILKVFPHKLGYYVIYRREGFKTGEVFIPHNWFKPEVNKARLVLVNTRVNPYLTFFIKEGAFYSVKIAAPQNLKSTFWGNLKAPALYNDKFNVETLPLEF</sequence>
<evidence type="ECO:0000313" key="2">
    <source>
        <dbReference type="EMBL" id="CEM62579.1"/>
    </source>
</evidence>
<keyword evidence="4" id="KW-1185">Reference proteome</keyword>
<dbReference type="OrthoDB" id="360148at2"/>
<feature type="chain" id="PRO_5041521657" description="DUF2846 domain-containing protein" evidence="1">
    <location>
        <begin position="25"/>
        <end position="148"/>
    </location>
</feature>
<name>A0A0B7GV89_TREPH</name>
<feature type="signal peptide" evidence="1">
    <location>
        <begin position="1"/>
        <end position="24"/>
    </location>
</feature>
<reference evidence="2" key="2">
    <citation type="submission" date="2015-01" db="EMBL/GenBank/DDBJ databases">
        <authorList>
            <person name="Xiang T."/>
            <person name="Song Y."/>
            <person name="Huang L."/>
            <person name="Wang B."/>
            <person name="Wu P."/>
        </authorList>
    </citation>
    <scope>NUCLEOTIDE SEQUENCE [LARGE SCALE GENOMIC DNA]</scope>
    <source>
        <strain evidence="2">V1</strain>
    </source>
</reference>
<keyword evidence="1" id="KW-0732">Signal</keyword>
<dbReference type="EMBL" id="CDNC01000034">
    <property type="protein sequence ID" value="CEM62579.1"/>
    <property type="molecule type" value="Genomic_DNA"/>
</dbReference>
<evidence type="ECO:0000313" key="5">
    <source>
        <dbReference type="Proteomes" id="UP000323594"/>
    </source>
</evidence>
<evidence type="ECO:0000256" key="1">
    <source>
        <dbReference type="SAM" id="SignalP"/>
    </source>
</evidence>
<reference evidence="4" key="1">
    <citation type="submission" date="2015-01" db="EMBL/GenBank/DDBJ databases">
        <authorList>
            <person name="Manzoor Shahid"/>
            <person name="Zubair Saima"/>
        </authorList>
    </citation>
    <scope>NUCLEOTIDE SEQUENCE [LARGE SCALE GENOMIC DNA]</scope>
    <source>
        <strain evidence="4">V1</strain>
    </source>
</reference>
<evidence type="ECO:0000313" key="4">
    <source>
        <dbReference type="Proteomes" id="UP000042527"/>
    </source>
</evidence>
<accession>A0A0B7GV89</accession>
<proteinExistence type="predicted"/>
<dbReference type="Proteomes" id="UP000323594">
    <property type="component" value="Chromosome"/>
</dbReference>
<organism evidence="2 4">
    <name type="scientific">Treponema phagedenis</name>
    <dbReference type="NCBI Taxonomy" id="162"/>
    <lineage>
        <taxon>Bacteria</taxon>
        <taxon>Pseudomonadati</taxon>
        <taxon>Spirochaetota</taxon>
        <taxon>Spirochaetia</taxon>
        <taxon>Spirochaetales</taxon>
        <taxon>Treponemataceae</taxon>
        <taxon>Treponema</taxon>
    </lineage>
</organism>
<dbReference type="AlphaFoldDB" id="A0A0B7GV89"/>
<evidence type="ECO:0000313" key="3">
    <source>
        <dbReference type="EMBL" id="QEJ97885.1"/>
    </source>
</evidence>